<evidence type="ECO:0000256" key="6">
    <source>
        <dbReference type="SAM" id="SignalP"/>
    </source>
</evidence>
<sequence>MTSVAQRRFPVLAALAVLLGALFVLGVPAHAATSTSITVDGGGSGRVFDGIGAISGGGGNSRLLVDYPEPQRGQLLDYLFKPGYGASLQILKVEIGGDTNSTDGAEASHEHARGAIDCDQGYEWWLAEQAKSRNPAIKLSGLSWGAPGWVNPTANSFYTANSITYLLDWLGCAKQHNLSIDYLGGWNERYNGGDTTAKTWYENLRAALNRNGYGSTKVVAGDNGWAAADDMGADPAFRAAVDIVGVHYPCGYNSGFTSCGSIGSAQALGNPLWASENGSEDSNTGAPSVARALNRDYIDARMTSYLNWPIIAALYPNLYYATDGMSVANQPWSGHYDIGKTTWVTAQTTQFTRPGWHYLDSASGYLAGSGSYVSLKSTNNSDYSTVAETMDATAAQTAQFTVAGGLSTGVAHVWATNVRSDNPADWFVRQPDITPSGGHYTATLQPGYVYTFSTTTPAGPKGAATAPPAGSLALPYSDSLDTPAATTSPRYFADMNGAFARTGCAAGRSGSCVQQMAPATPVRWTDEPHNAPYTIMGDASWANYTVSTDALLRQAGTVEVLGRVMQQGQNNNGLDAYHLRVTDTGAWSIVRTDQKWTTTTLRSGAVNALGLNTWHTIALGMQGSTLTASVDGKVVGSATDATFTNGQAGFGVGGYQTDQFDNFAVAPGENAVAPSGAIASGLSGKCVNVGQTRLVNAADEGGPAQLYDCDGRAAQGWIWAGGTLTHNGMCLDVAGAGTANGTSVEVWECNGGANQQWQPQSDGTLRSVQSGRCLDDPNWSTTNGTQLTIYDCNGGANQKWNLPG</sequence>
<keyword evidence="9" id="KW-1185">Reference proteome</keyword>
<evidence type="ECO:0000256" key="5">
    <source>
        <dbReference type="ARBA" id="ARBA00033098"/>
    </source>
</evidence>
<organism evidence="8 9">
    <name type="scientific">Solihabitans fulvus</name>
    <dbReference type="NCBI Taxonomy" id="1892852"/>
    <lineage>
        <taxon>Bacteria</taxon>
        <taxon>Bacillati</taxon>
        <taxon>Actinomycetota</taxon>
        <taxon>Actinomycetes</taxon>
        <taxon>Pseudonocardiales</taxon>
        <taxon>Pseudonocardiaceae</taxon>
        <taxon>Solihabitans</taxon>
    </lineage>
</organism>
<dbReference type="Proteomes" id="UP000323454">
    <property type="component" value="Unassembled WGS sequence"/>
</dbReference>
<evidence type="ECO:0000259" key="7">
    <source>
        <dbReference type="SMART" id="SM00458"/>
    </source>
</evidence>
<proteinExistence type="inferred from homology"/>
<keyword evidence="4" id="KW-0443">Lipid metabolism</keyword>
<dbReference type="PROSITE" id="PS50231">
    <property type="entry name" value="RICIN_B_LECTIN"/>
    <property type="match status" value="1"/>
</dbReference>
<dbReference type="SUPFAM" id="SSF51445">
    <property type="entry name" value="(Trans)glycosidases"/>
    <property type="match status" value="1"/>
</dbReference>
<dbReference type="PANTHER" id="PTHR15172:SF1">
    <property type="entry name" value="GALACTOCEREBROSIDASE"/>
    <property type="match status" value="1"/>
</dbReference>
<evidence type="ECO:0000313" key="8">
    <source>
        <dbReference type="EMBL" id="KAA2264220.1"/>
    </source>
</evidence>
<dbReference type="OrthoDB" id="9806701at2"/>
<dbReference type="PANTHER" id="PTHR15172">
    <property type="entry name" value="GALACTOCEREBROSIDASE"/>
    <property type="match status" value="1"/>
</dbReference>
<dbReference type="EC" id="3.2.1.46" evidence="2"/>
<dbReference type="InterPro" id="IPR049161">
    <property type="entry name" value="GH59_cat"/>
</dbReference>
<evidence type="ECO:0000256" key="3">
    <source>
        <dbReference type="ARBA" id="ARBA00022919"/>
    </source>
</evidence>
<feature type="chain" id="PRO_5022746010" description="galactosylceramidase" evidence="6">
    <location>
        <begin position="32"/>
        <end position="804"/>
    </location>
</feature>
<feature type="signal peptide" evidence="6">
    <location>
        <begin position="1"/>
        <end position="31"/>
    </location>
</feature>
<dbReference type="Gene3D" id="2.80.10.50">
    <property type="match status" value="3"/>
</dbReference>
<dbReference type="Gene3D" id="3.20.20.80">
    <property type="entry name" value="Glycosidases"/>
    <property type="match status" value="1"/>
</dbReference>
<dbReference type="GO" id="GO:0005764">
    <property type="term" value="C:lysosome"/>
    <property type="evidence" value="ECO:0007669"/>
    <property type="project" value="TreeGrafter"/>
</dbReference>
<dbReference type="Gene3D" id="2.60.120.560">
    <property type="entry name" value="Exo-inulinase, domain 1"/>
    <property type="match status" value="1"/>
</dbReference>
<dbReference type="InterPro" id="IPR017853">
    <property type="entry name" value="GH"/>
</dbReference>
<evidence type="ECO:0000256" key="4">
    <source>
        <dbReference type="ARBA" id="ARBA00022963"/>
    </source>
</evidence>
<dbReference type="GO" id="GO:0016020">
    <property type="term" value="C:membrane"/>
    <property type="evidence" value="ECO:0007669"/>
    <property type="project" value="GOC"/>
</dbReference>
<reference evidence="8 9" key="2">
    <citation type="submission" date="2019-09" db="EMBL/GenBank/DDBJ databases">
        <authorList>
            <person name="Jin C."/>
        </authorList>
    </citation>
    <scope>NUCLEOTIDE SEQUENCE [LARGE SCALE GENOMIC DNA]</scope>
    <source>
        <strain evidence="8 9">AN110305</strain>
    </source>
</reference>
<dbReference type="InterPro" id="IPR035992">
    <property type="entry name" value="Ricin_B-like_lectins"/>
</dbReference>
<evidence type="ECO:0000256" key="2">
    <source>
        <dbReference type="ARBA" id="ARBA00012657"/>
    </source>
</evidence>
<dbReference type="InterPro" id="IPR013320">
    <property type="entry name" value="ConA-like_dom_sf"/>
</dbReference>
<gene>
    <name evidence="8" type="ORF">F0L68_08255</name>
</gene>
<comment type="similarity">
    <text evidence="1">Belongs to the glycosyl hydrolase 59 family.</text>
</comment>
<comment type="caution">
    <text evidence="8">The sequence shown here is derived from an EMBL/GenBank/DDBJ whole genome shotgun (WGS) entry which is preliminary data.</text>
</comment>
<dbReference type="CDD" id="cd23451">
    <property type="entry name" value="beta-trefoil_Ricin_laminarinase"/>
    <property type="match status" value="1"/>
</dbReference>
<dbReference type="Pfam" id="PF02057">
    <property type="entry name" value="Glyco_hydro_59"/>
    <property type="match status" value="1"/>
</dbReference>
<evidence type="ECO:0000256" key="1">
    <source>
        <dbReference type="ARBA" id="ARBA00005637"/>
    </source>
</evidence>
<name>A0A5B2XMP2_9PSEU</name>
<dbReference type="GO" id="GO:0006683">
    <property type="term" value="P:galactosylceramide catabolic process"/>
    <property type="evidence" value="ECO:0007669"/>
    <property type="project" value="InterPro"/>
</dbReference>
<keyword evidence="3" id="KW-0746">Sphingolipid metabolism</keyword>
<dbReference type="InterPro" id="IPR013785">
    <property type="entry name" value="Aldolase_TIM"/>
</dbReference>
<dbReference type="Pfam" id="PF00652">
    <property type="entry name" value="Ricin_B_lectin"/>
    <property type="match status" value="1"/>
</dbReference>
<dbReference type="RefSeq" id="WP_149848883.1">
    <property type="nucleotide sequence ID" value="NZ_VUOB01000012.1"/>
</dbReference>
<protein>
    <recommendedName>
        <fullName evidence="2">galactosylceramidase</fullName>
        <ecNumber evidence="2">3.2.1.46</ecNumber>
    </recommendedName>
    <alternativeName>
        <fullName evidence="5">Galactosylceramidase</fullName>
    </alternativeName>
</protein>
<keyword evidence="6" id="KW-0732">Signal</keyword>
<dbReference type="InterPro" id="IPR001286">
    <property type="entry name" value="Glyco_hydro_59"/>
</dbReference>
<evidence type="ECO:0000313" key="9">
    <source>
        <dbReference type="Proteomes" id="UP000323454"/>
    </source>
</evidence>
<dbReference type="Pfam" id="PF21708">
    <property type="entry name" value="Glyco_hydro_59_C"/>
    <property type="match status" value="1"/>
</dbReference>
<dbReference type="Gene3D" id="3.20.20.70">
    <property type="entry name" value="Aldolase class I"/>
    <property type="match status" value="1"/>
</dbReference>
<dbReference type="PRINTS" id="PR00850">
    <property type="entry name" value="GLHYDRLASE59"/>
</dbReference>
<keyword evidence="4" id="KW-0442">Lipid degradation</keyword>
<dbReference type="EMBL" id="VUOB01000012">
    <property type="protein sequence ID" value="KAA2264220.1"/>
    <property type="molecule type" value="Genomic_DNA"/>
</dbReference>
<dbReference type="InterPro" id="IPR000772">
    <property type="entry name" value="Ricin_B_lectin"/>
</dbReference>
<reference evidence="8 9" key="1">
    <citation type="submission" date="2019-09" db="EMBL/GenBank/DDBJ databases">
        <title>Goodfellowia gen. nov., a new genus of the Pseudonocardineae related to Actinoalloteichus, containing Goodfellowia coeruleoviolacea gen. nov., comb. nov. gen. nov., comb. nov.</title>
        <authorList>
            <person name="Labeda D."/>
        </authorList>
    </citation>
    <scope>NUCLEOTIDE SEQUENCE [LARGE SCALE GENOMIC DNA]</scope>
    <source>
        <strain evidence="8 9">AN110305</strain>
    </source>
</reference>
<dbReference type="AlphaFoldDB" id="A0A5B2XMP2"/>
<dbReference type="SUPFAM" id="SSF49899">
    <property type="entry name" value="Concanavalin A-like lectins/glucanases"/>
    <property type="match status" value="1"/>
</dbReference>
<dbReference type="SMART" id="SM00458">
    <property type="entry name" value="RICIN"/>
    <property type="match status" value="1"/>
</dbReference>
<dbReference type="InterPro" id="IPR049162">
    <property type="entry name" value="GH59_C"/>
</dbReference>
<dbReference type="SUPFAM" id="SSF50370">
    <property type="entry name" value="Ricin B-like lectins"/>
    <property type="match status" value="1"/>
</dbReference>
<accession>A0A5B2XMP2</accession>
<dbReference type="GO" id="GO:0004336">
    <property type="term" value="F:galactosylceramidase activity"/>
    <property type="evidence" value="ECO:0007669"/>
    <property type="project" value="UniProtKB-EC"/>
</dbReference>
<feature type="domain" description="Ricin B lectin" evidence="7">
    <location>
        <begin position="675"/>
        <end position="803"/>
    </location>
</feature>